<accession>U5DE71</accession>
<dbReference type="Proteomes" id="UP000017836">
    <property type="component" value="Unassembled WGS sequence"/>
</dbReference>
<protein>
    <submittedName>
        <fullName evidence="1">Uncharacterized protein</fullName>
    </submittedName>
</protein>
<proteinExistence type="predicted"/>
<dbReference type="EMBL" id="KI392068">
    <property type="protein sequence ID" value="ERN19722.1"/>
    <property type="molecule type" value="Genomic_DNA"/>
</dbReference>
<dbReference type="Gramene" id="ERN19722">
    <property type="protein sequence ID" value="ERN19722"/>
    <property type="gene ID" value="AMTR_s00062p00206110"/>
</dbReference>
<gene>
    <name evidence="1" type="ORF">AMTR_s00062p00206110</name>
</gene>
<name>U5DE71_AMBTC</name>
<keyword evidence="2" id="KW-1185">Reference proteome</keyword>
<organism evidence="1 2">
    <name type="scientific">Amborella trichopoda</name>
    <dbReference type="NCBI Taxonomy" id="13333"/>
    <lineage>
        <taxon>Eukaryota</taxon>
        <taxon>Viridiplantae</taxon>
        <taxon>Streptophyta</taxon>
        <taxon>Embryophyta</taxon>
        <taxon>Tracheophyta</taxon>
        <taxon>Spermatophyta</taxon>
        <taxon>Magnoliopsida</taxon>
        <taxon>Amborellales</taxon>
        <taxon>Amborellaceae</taxon>
        <taxon>Amborella</taxon>
    </lineage>
</organism>
<sequence>MGLDLRRGQWKRGTSENISGFCKYNHWARDCSQKQPLNAVKVVEGEEAVMQSCSLEILNVLQLVETFVWALEEPRPKIVEAMVKKAVVKGYLASRRKNQVRTLVGSL</sequence>
<reference evidence="2" key="1">
    <citation type="journal article" date="2013" name="Science">
        <title>The Amborella genome and the evolution of flowering plants.</title>
        <authorList>
            <consortium name="Amborella Genome Project"/>
        </authorList>
    </citation>
    <scope>NUCLEOTIDE SEQUENCE [LARGE SCALE GENOMIC DNA]</scope>
</reference>
<evidence type="ECO:0000313" key="1">
    <source>
        <dbReference type="EMBL" id="ERN19722.1"/>
    </source>
</evidence>
<dbReference type="AlphaFoldDB" id="U5DE71"/>
<dbReference type="HOGENOM" id="CLU_2213483_0_0_1"/>
<evidence type="ECO:0000313" key="2">
    <source>
        <dbReference type="Proteomes" id="UP000017836"/>
    </source>
</evidence>